<feature type="transmembrane region" description="Helical" evidence="6">
    <location>
        <begin position="140"/>
        <end position="160"/>
    </location>
</feature>
<dbReference type="InterPro" id="IPR052337">
    <property type="entry name" value="SAT4-like"/>
</dbReference>
<feature type="transmembrane region" description="Helical" evidence="6">
    <location>
        <begin position="98"/>
        <end position="120"/>
    </location>
</feature>
<comment type="subcellular location">
    <subcellularLocation>
        <location evidence="1">Membrane</location>
        <topology evidence="1">Multi-pass membrane protein</topology>
    </subcellularLocation>
</comment>
<evidence type="ECO:0000313" key="9">
    <source>
        <dbReference type="Proteomes" id="UP001140453"/>
    </source>
</evidence>
<gene>
    <name evidence="8" type="ORF">N0V93_002039</name>
</gene>
<sequence length="363" mass="40797">MARLAFRVFVSKADFGAEDWAILAAFLIGLPGTIVICVGTYPNGVGKDVWTLTFDQITNFLFFFYITEIQYFINLAALKLSLLLFYLRIFPDLRIRRLLAGTVAFDILFGAAFVGATLFQCVPMDYFWHMWDGEHQGHCFNINALGWANAGISIAMDFWMLALPLSQLKGLRLHWKKKAGVALMFIVGTFVTVVSILRLQALLAFATSTNFTWDNYNVHFWSTIEINIGIMCACMPAMRQILVWLFPVVFGGSTVRGTYGSGNKGRLYNIPRSKTSPEGLTTDSVVALNRPGTARMWDASSLAEPSLKQWSSRRELRWAVSMEDIKLKRLSSSVGPVDEELAYEDRRRSKDDVVITETHLGPG</sequence>
<evidence type="ECO:0000256" key="5">
    <source>
        <dbReference type="ARBA" id="ARBA00038359"/>
    </source>
</evidence>
<evidence type="ECO:0000256" key="3">
    <source>
        <dbReference type="ARBA" id="ARBA00022989"/>
    </source>
</evidence>
<name>A0A9W9D1S8_9PEZI</name>
<reference evidence="8" key="1">
    <citation type="submission" date="2022-10" db="EMBL/GenBank/DDBJ databases">
        <title>Tapping the CABI collections for fungal endophytes: first genome assemblies for Collariella, Neodidymelliopsis, Ascochyta clinopodiicola, Didymella pomorum, Didymosphaeria variabile, Neocosmospora piperis and Neocucurbitaria cava.</title>
        <authorList>
            <person name="Hill R."/>
        </authorList>
    </citation>
    <scope>NUCLEOTIDE SEQUENCE</scope>
    <source>
        <strain evidence="8">IMI 355082</strain>
    </source>
</reference>
<comment type="similarity">
    <text evidence="5">Belongs to the SAT4 family.</text>
</comment>
<comment type="caution">
    <text evidence="8">The sequence shown here is derived from an EMBL/GenBank/DDBJ whole genome shotgun (WGS) entry which is preliminary data.</text>
</comment>
<feature type="domain" description="Rhodopsin" evidence="7">
    <location>
        <begin position="2"/>
        <end position="242"/>
    </location>
</feature>
<feature type="transmembrane region" description="Helical" evidence="6">
    <location>
        <begin position="62"/>
        <end position="86"/>
    </location>
</feature>
<protein>
    <recommendedName>
        <fullName evidence="7">Rhodopsin domain-containing protein</fullName>
    </recommendedName>
</protein>
<keyword evidence="2 6" id="KW-0812">Transmembrane</keyword>
<evidence type="ECO:0000256" key="6">
    <source>
        <dbReference type="SAM" id="Phobius"/>
    </source>
</evidence>
<dbReference type="OrthoDB" id="2496787at2759"/>
<evidence type="ECO:0000256" key="2">
    <source>
        <dbReference type="ARBA" id="ARBA00022692"/>
    </source>
</evidence>
<keyword evidence="4 6" id="KW-0472">Membrane</keyword>
<accession>A0A9W9D1S8</accession>
<feature type="transmembrane region" description="Helical" evidence="6">
    <location>
        <begin position="181"/>
        <end position="206"/>
    </location>
</feature>
<dbReference type="PANTHER" id="PTHR33048">
    <property type="entry name" value="PTH11-LIKE INTEGRAL MEMBRANE PROTEIN (AFU_ORTHOLOGUE AFUA_5G11245)"/>
    <property type="match status" value="1"/>
</dbReference>
<evidence type="ECO:0000313" key="8">
    <source>
        <dbReference type="EMBL" id="KAJ4397802.1"/>
    </source>
</evidence>
<dbReference type="GO" id="GO:0016020">
    <property type="term" value="C:membrane"/>
    <property type="evidence" value="ECO:0007669"/>
    <property type="project" value="UniProtKB-SubCell"/>
</dbReference>
<keyword evidence="9" id="KW-1185">Reference proteome</keyword>
<feature type="transmembrane region" description="Helical" evidence="6">
    <location>
        <begin position="20"/>
        <end position="42"/>
    </location>
</feature>
<dbReference type="AlphaFoldDB" id="A0A9W9D1S8"/>
<dbReference type="EMBL" id="JAPEVB010000001">
    <property type="protein sequence ID" value="KAJ4397802.1"/>
    <property type="molecule type" value="Genomic_DNA"/>
</dbReference>
<evidence type="ECO:0000256" key="1">
    <source>
        <dbReference type="ARBA" id="ARBA00004141"/>
    </source>
</evidence>
<evidence type="ECO:0000259" key="7">
    <source>
        <dbReference type="Pfam" id="PF20684"/>
    </source>
</evidence>
<dbReference type="Pfam" id="PF20684">
    <property type="entry name" value="Fung_rhodopsin"/>
    <property type="match status" value="1"/>
</dbReference>
<organism evidence="8 9">
    <name type="scientific">Gnomoniopsis smithogilvyi</name>
    <dbReference type="NCBI Taxonomy" id="1191159"/>
    <lineage>
        <taxon>Eukaryota</taxon>
        <taxon>Fungi</taxon>
        <taxon>Dikarya</taxon>
        <taxon>Ascomycota</taxon>
        <taxon>Pezizomycotina</taxon>
        <taxon>Sordariomycetes</taxon>
        <taxon>Sordariomycetidae</taxon>
        <taxon>Diaporthales</taxon>
        <taxon>Gnomoniaceae</taxon>
        <taxon>Gnomoniopsis</taxon>
    </lineage>
</organism>
<dbReference type="Proteomes" id="UP001140453">
    <property type="component" value="Unassembled WGS sequence"/>
</dbReference>
<evidence type="ECO:0000256" key="4">
    <source>
        <dbReference type="ARBA" id="ARBA00023136"/>
    </source>
</evidence>
<keyword evidence="3 6" id="KW-1133">Transmembrane helix</keyword>
<dbReference type="PANTHER" id="PTHR33048:SF143">
    <property type="entry name" value="EXTRACELLULAR MEMBRANE PROTEIN CFEM DOMAIN-CONTAINING PROTEIN-RELATED"/>
    <property type="match status" value="1"/>
</dbReference>
<dbReference type="InterPro" id="IPR049326">
    <property type="entry name" value="Rhodopsin_dom_fungi"/>
</dbReference>
<proteinExistence type="inferred from homology"/>